<proteinExistence type="predicted"/>
<organism evidence="2 3">
    <name type="scientific">Rhodopirellula bahusiensis</name>
    <dbReference type="NCBI Taxonomy" id="2014065"/>
    <lineage>
        <taxon>Bacteria</taxon>
        <taxon>Pseudomonadati</taxon>
        <taxon>Planctomycetota</taxon>
        <taxon>Planctomycetia</taxon>
        <taxon>Pirellulales</taxon>
        <taxon>Pirellulaceae</taxon>
        <taxon>Rhodopirellula</taxon>
    </lineage>
</organism>
<evidence type="ECO:0008006" key="4">
    <source>
        <dbReference type="Google" id="ProtNLM"/>
    </source>
</evidence>
<sequence>MKKNQKAVWIHSLIFLLVAGMSPALFTGCGPGGNTVIENEDGPMTDEELQAYEEQANQQTTDYEDNYR</sequence>
<accession>A0A2G1W4S2</accession>
<feature type="signal peptide" evidence="1">
    <location>
        <begin position="1"/>
        <end position="27"/>
    </location>
</feature>
<dbReference type="Proteomes" id="UP000225740">
    <property type="component" value="Unassembled WGS sequence"/>
</dbReference>
<name>A0A2G1W4S2_9BACT</name>
<feature type="chain" id="PRO_5013767032" description="Secreted protein" evidence="1">
    <location>
        <begin position="28"/>
        <end position="68"/>
    </location>
</feature>
<dbReference type="EMBL" id="NIZW01000013">
    <property type="protein sequence ID" value="PHQ34048.1"/>
    <property type="molecule type" value="Genomic_DNA"/>
</dbReference>
<dbReference type="OrthoDB" id="289030at2"/>
<comment type="caution">
    <text evidence="2">The sequence shown here is derived from an EMBL/GenBank/DDBJ whole genome shotgun (WGS) entry which is preliminary data.</text>
</comment>
<keyword evidence="3" id="KW-1185">Reference proteome</keyword>
<keyword evidence="1" id="KW-0732">Signal</keyword>
<evidence type="ECO:0000256" key="1">
    <source>
        <dbReference type="SAM" id="SignalP"/>
    </source>
</evidence>
<reference evidence="2 3" key="1">
    <citation type="submission" date="2017-06" db="EMBL/GenBank/DDBJ databases">
        <title>Description of Rhodopirellula bahusiensis sp. nov.</title>
        <authorList>
            <person name="Kizina J."/>
            <person name="Harder J."/>
        </authorList>
    </citation>
    <scope>NUCLEOTIDE SEQUENCE [LARGE SCALE GENOMIC DNA]</scope>
    <source>
        <strain evidence="2 3">SWK21</strain>
    </source>
</reference>
<dbReference type="PROSITE" id="PS51257">
    <property type="entry name" value="PROKAR_LIPOPROTEIN"/>
    <property type="match status" value="1"/>
</dbReference>
<protein>
    <recommendedName>
        <fullName evidence="4">Secreted protein</fullName>
    </recommendedName>
</protein>
<dbReference type="AlphaFoldDB" id="A0A2G1W4S2"/>
<evidence type="ECO:0000313" key="2">
    <source>
        <dbReference type="EMBL" id="PHQ34048.1"/>
    </source>
</evidence>
<gene>
    <name evidence="2" type="ORF">CEE69_17280</name>
</gene>
<evidence type="ECO:0000313" key="3">
    <source>
        <dbReference type="Proteomes" id="UP000225740"/>
    </source>
</evidence>